<dbReference type="InterPro" id="IPR023214">
    <property type="entry name" value="HAD_sf"/>
</dbReference>
<comment type="function">
    <text evidence="1">May function as somatic storage protein during early seedling development.</text>
</comment>
<dbReference type="PANTHER" id="PTHR31284:SF19">
    <property type="entry name" value="VEGETATIVE STORAGE PROTEIN 1-RELATED"/>
    <property type="match status" value="1"/>
</dbReference>
<evidence type="ECO:0000256" key="4">
    <source>
        <dbReference type="ARBA" id="ARBA00023180"/>
    </source>
</evidence>
<sequence>MGFLFLFLMVTTIGTALAIPPATYQNHLLMPHSGFEKHSHLNCPSWRLAVETHNIRDWTQIPEACVGYVASYILGKQYRQDCDLISDEAYNYAKGLNLTGDGKDVWVFDVDETTLSNVPLLATTGWQLMAENSVEWFAKGESPAIPGPLKLYKKLVKLGFKIVFLTGLSKDFTEIRIRNLKAAGYTKWEKLILKKVDDNRGAVAYKSSERKALEEEGGYRIRGNMGDQWSDLVGTNTGDRTFKLPNPMYYVP</sequence>
<keyword evidence="3" id="KW-0758">Storage protein</keyword>
<dbReference type="Gene3D" id="3.40.50.1000">
    <property type="entry name" value="HAD superfamily/HAD-like"/>
    <property type="match status" value="1"/>
</dbReference>
<evidence type="ECO:0000256" key="1">
    <source>
        <dbReference type="ARBA" id="ARBA00002410"/>
    </source>
</evidence>
<dbReference type="Pfam" id="PF03767">
    <property type="entry name" value="Acid_phosphat_B"/>
    <property type="match status" value="1"/>
</dbReference>
<dbReference type="PIRSF" id="PIRSF002674">
    <property type="entry name" value="VSP"/>
    <property type="match status" value="1"/>
</dbReference>
<feature type="chain" id="PRO_5042964784" description="Acid phosphatase" evidence="6">
    <location>
        <begin position="19"/>
        <end position="252"/>
    </location>
</feature>
<comment type="similarity">
    <text evidence="5">Belongs to the APS1/VSP family.</text>
</comment>
<comment type="caution">
    <text evidence="7">The sequence shown here is derived from an EMBL/GenBank/DDBJ whole genome shotgun (WGS) entry which is preliminary data.</text>
</comment>
<dbReference type="GO" id="GO:0045735">
    <property type="term" value="F:nutrient reservoir activity"/>
    <property type="evidence" value="ECO:0007669"/>
    <property type="project" value="UniProtKB-KW"/>
</dbReference>
<gene>
    <name evidence="7" type="ORF">SSX86_013526</name>
</gene>
<dbReference type="Proteomes" id="UP001408789">
    <property type="component" value="Unassembled WGS sequence"/>
</dbReference>
<evidence type="ECO:0008006" key="9">
    <source>
        <dbReference type="Google" id="ProtNLM"/>
    </source>
</evidence>
<keyword evidence="8" id="KW-1185">Reference proteome</keyword>
<name>A0AAP0D052_9ASTR</name>
<dbReference type="GO" id="GO:0003993">
    <property type="term" value="F:acid phosphatase activity"/>
    <property type="evidence" value="ECO:0007669"/>
    <property type="project" value="InterPro"/>
</dbReference>
<accession>A0AAP0D052</accession>
<evidence type="ECO:0000256" key="2">
    <source>
        <dbReference type="ARBA" id="ARBA00022729"/>
    </source>
</evidence>
<keyword evidence="2 6" id="KW-0732">Signal</keyword>
<feature type="signal peptide" evidence="6">
    <location>
        <begin position="1"/>
        <end position="18"/>
    </location>
</feature>
<dbReference type="PANTHER" id="PTHR31284">
    <property type="entry name" value="ACID PHOSPHATASE-LIKE PROTEIN"/>
    <property type="match status" value="1"/>
</dbReference>
<dbReference type="SUPFAM" id="SSF56784">
    <property type="entry name" value="HAD-like"/>
    <property type="match status" value="1"/>
</dbReference>
<evidence type="ECO:0000256" key="5">
    <source>
        <dbReference type="PIRNR" id="PIRNR002674"/>
    </source>
</evidence>
<evidence type="ECO:0000313" key="7">
    <source>
        <dbReference type="EMBL" id="KAK9066205.1"/>
    </source>
</evidence>
<evidence type="ECO:0000313" key="8">
    <source>
        <dbReference type="Proteomes" id="UP001408789"/>
    </source>
</evidence>
<evidence type="ECO:0000256" key="3">
    <source>
        <dbReference type="ARBA" id="ARBA00022761"/>
    </source>
</evidence>
<keyword evidence="4" id="KW-0325">Glycoprotein</keyword>
<dbReference type="InterPro" id="IPR005519">
    <property type="entry name" value="Acid_phosphat_B-like"/>
</dbReference>
<reference evidence="7 8" key="1">
    <citation type="submission" date="2024-04" db="EMBL/GenBank/DDBJ databases">
        <title>The reference genome of an endangered Asteraceae, Deinandra increscens subsp. villosa, native to the Central Coast of California.</title>
        <authorList>
            <person name="Guilliams M."/>
            <person name="Hasenstab-Lehman K."/>
            <person name="Meyer R."/>
            <person name="Mcevoy S."/>
        </authorList>
    </citation>
    <scope>NUCLEOTIDE SEQUENCE [LARGE SCALE GENOMIC DNA]</scope>
    <source>
        <tissue evidence="7">Leaf</tissue>
    </source>
</reference>
<evidence type="ECO:0000256" key="6">
    <source>
        <dbReference type="SAM" id="SignalP"/>
    </source>
</evidence>
<dbReference type="InterPro" id="IPR010028">
    <property type="entry name" value="Acid_phosphatase_pln"/>
</dbReference>
<organism evidence="7 8">
    <name type="scientific">Deinandra increscens subsp. villosa</name>
    <dbReference type="NCBI Taxonomy" id="3103831"/>
    <lineage>
        <taxon>Eukaryota</taxon>
        <taxon>Viridiplantae</taxon>
        <taxon>Streptophyta</taxon>
        <taxon>Embryophyta</taxon>
        <taxon>Tracheophyta</taxon>
        <taxon>Spermatophyta</taxon>
        <taxon>Magnoliopsida</taxon>
        <taxon>eudicotyledons</taxon>
        <taxon>Gunneridae</taxon>
        <taxon>Pentapetalae</taxon>
        <taxon>asterids</taxon>
        <taxon>campanulids</taxon>
        <taxon>Asterales</taxon>
        <taxon>Asteraceae</taxon>
        <taxon>Asteroideae</taxon>
        <taxon>Heliantheae alliance</taxon>
        <taxon>Madieae</taxon>
        <taxon>Madiinae</taxon>
        <taxon>Deinandra</taxon>
    </lineage>
</organism>
<dbReference type="InterPro" id="IPR014403">
    <property type="entry name" value="APS1/VSP"/>
</dbReference>
<dbReference type="EMBL" id="JBCNJP010000015">
    <property type="protein sequence ID" value="KAK9066205.1"/>
    <property type="molecule type" value="Genomic_DNA"/>
</dbReference>
<protein>
    <recommendedName>
        <fullName evidence="9">Acid phosphatase</fullName>
    </recommendedName>
</protein>
<dbReference type="InterPro" id="IPR036412">
    <property type="entry name" value="HAD-like_sf"/>
</dbReference>
<dbReference type="AlphaFoldDB" id="A0AAP0D052"/>
<dbReference type="NCBIfam" id="TIGR01675">
    <property type="entry name" value="plant-AP"/>
    <property type="match status" value="1"/>
</dbReference>
<proteinExistence type="inferred from homology"/>